<feature type="compositionally biased region" description="Basic and acidic residues" evidence="1">
    <location>
        <begin position="400"/>
        <end position="412"/>
    </location>
</feature>
<gene>
    <name evidence="3" type="ORF">BSK52_12295</name>
</gene>
<dbReference type="InterPro" id="IPR051465">
    <property type="entry name" value="Cell_Envelope_Struct_Comp"/>
</dbReference>
<name>A0A1R0Y1L8_9BACL</name>
<dbReference type="Pfam" id="PF00395">
    <property type="entry name" value="SLH"/>
    <property type="match status" value="2"/>
</dbReference>
<dbReference type="RefSeq" id="WP_076119379.1">
    <property type="nucleotide sequence ID" value="NZ_MPTC01000008.1"/>
</dbReference>
<proteinExistence type="predicted"/>
<comment type="caution">
    <text evidence="3">The sequence shown here is derived from an EMBL/GenBank/DDBJ whole genome shotgun (WGS) entry which is preliminary data.</text>
</comment>
<feature type="domain" description="SLH" evidence="2">
    <location>
        <begin position="48"/>
        <end position="111"/>
    </location>
</feature>
<dbReference type="InterPro" id="IPR001119">
    <property type="entry name" value="SLH_dom"/>
</dbReference>
<sequence length="412" mass="42405">MARLKRAKASGKKNGNQLAYKSSMAFILMSQLIAPLSPAFSGILPRASAAAYSDVNTSSWAYQYITKASALGVIEGDGSGNFNPNRPITNQEAVVMVLRFMGYEQPKENGTSLPFTVDSWATVWIQQAIDIGLVIPSEEERPNTVIWGKEQASREWITRLVIRAAGKESEAIEFKGSSIGFSDASDASDWATGYIKAAVNRNVISGFPNNTFKPKQTATRAEFAAILSKTEIFASTVSDRIIHGSVVSMSKNSIELLSSSGQTSKFEINTHSVLFGDNGKGVLPTGALVTLIHNGGVASFVEVLGMVAVGQTGSKGDKGDTGATGAAGQNGSSGSSGPQGATGATGAVGATGATGPQGVQGIQGVTGATGPQGVQGIQGVTGAAGANGVTGAVGATGRLEQPDHRESKAFKE</sequence>
<dbReference type="EMBL" id="MPTC01000008">
    <property type="protein sequence ID" value="OMD41196.1"/>
    <property type="molecule type" value="Genomic_DNA"/>
</dbReference>
<accession>A0A1R0Y1L8</accession>
<dbReference type="AlphaFoldDB" id="A0A1R0Y1L8"/>
<dbReference type="PANTHER" id="PTHR43308">
    <property type="entry name" value="OUTER MEMBRANE PROTEIN ALPHA-RELATED"/>
    <property type="match status" value="1"/>
</dbReference>
<evidence type="ECO:0000256" key="1">
    <source>
        <dbReference type="SAM" id="MobiDB-lite"/>
    </source>
</evidence>
<dbReference type="Pfam" id="PF01391">
    <property type="entry name" value="Collagen"/>
    <property type="match status" value="1"/>
</dbReference>
<dbReference type="Proteomes" id="UP000187439">
    <property type="component" value="Unassembled WGS sequence"/>
</dbReference>
<evidence type="ECO:0000313" key="3">
    <source>
        <dbReference type="EMBL" id="OMD41196.1"/>
    </source>
</evidence>
<evidence type="ECO:0000313" key="4">
    <source>
        <dbReference type="Proteomes" id="UP000187439"/>
    </source>
</evidence>
<feature type="region of interest" description="Disordered" evidence="1">
    <location>
        <begin position="314"/>
        <end position="412"/>
    </location>
</feature>
<organism evidence="3 4">
    <name type="scientific">Paenibacillus odorifer</name>
    <dbReference type="NCBI Taxonomy" id="189426"/>
    <lineage>
        <taxon>Bacteria</taxon>
        <taxon>Bacillati</taxon>
        <taxon>Bacillota</taxon>
        <taxon>Bacilli</taxon>
        <taxon>Bacillales</taxon>
        <taxon>Paenibacillaceae</taxon>
        <taxon>Paenibacillus</taxon>
    </lineage>
</organism>
<feature type="compositionally biased region" description="Low complexity" evidence="1">
    <location>
        <begin position="380"/>
        <end position="397"/>
    </location>
</feature>
<dbReference type="PANTHER" id="PTHR43308:SF5">
    <property type="entry name" value="S-LAYER PROTEIN _ PEPTIDOGLYCAN ENDO-BETA-N-ACETYLGLUCOSAMINIDASE"/>
    <property type="match status" value="1"/>
</dbReference>
<protein>
    <recommendedName>
        <fullName evidence="2">SLH domain-containing protein</fullName>
    </recommendedName>
</protein>
<dbReference type="InterPro" id="IPR008160">
    <property type="entry name" value="Collagen"/>
</dbReference>
<reference evidence="3 4" key="1">
    <citation type="submission" date="2016-10" db="EMBL/GenBank/DDBJ databases">
        <title>Paenibacillus species isolates.</title>
        <authorList>
            <person name="Beno S.M."/>
        </authorList>
    </citation>
    <scope>NUCLEOTIDE SEQUENCE [LARGE SCALE GENOMIC DNA]</scope>
    <source>
        <strain evidence="3 4">FSL H7-0710</strain>
    </source>
</reference>
<feature type="compositionally biased region" description="Low complexity" evidence="1">
    <location>
        <begin position="321"/>
        <end position="360"/>
    </location>
</feature>
<evidence type="ECO:0000259" key="2">
    <source>
        <dbReference type="PROSITE" id="PS51272"/>
    </source>
</evidence>
<feature type="domain" description="SLH" evidence="2">
    <location>
        <begin position="178"/>
        <end position="241"/>
    </location>
</feature>
<dbReference type="PROSITE" id="PS51272">
    <property type="entry name" value="SLH"/>
    <property type="match status" value="2"/>
</dbReference>